<dbReference type="AlphaFoldDB" id="A0AAP0EM72"/>
<organism evidence="3 4">
    <name type="scientific">Stephania japonica</name>
    <dbReference type="NCBI Taxonomy" id="461633"/>
    <lineage>
        <taxon>Eukaryota</taxon>
        <taxon>Viridiplantae</taxon>
        <taxon>Streptophyta</taxon>
        <taxon>Embryophyta</taxon>
        <taxon>Tracheophyta</taxon>
        <taxon>Spermatophyta</taxon>
        <taxon>Magnoliopsida</taxon>
        <taxon>Ranunculales</taxon>
        <taxon>Menispermaceae</taxon>
        <taxon>Menispermoideae</taxon>
        <taxon>Cissampelideae</taxon>
        <taxon>Stephania</taxon>
    </lineage>
</organism>
<sequence length="70" mass="7679">MDNAMQQLGLPVLGIVAAAAATFYAVSFLEIREKSFKDVDEMDGSGNGGFKPMSSRERRAKRQADKQARN</sequence>
<evidence type="ECO:0000313" key="3">
    <source>
        <dbReference type="EMBL" id="KAK9095839.1"/>
    </source>
</evidence>
<accession>A0AAP0EM72</accession>
<keyword evidence="2" id="KW-0472">Membrane</keyword>
<dbReference type="EMBL" id="JBBNAE010000009">
    <property type="protein sequence ID" value="KAK9095839.1"/>
    <property type="molecule type" value="Genomic_DNA"/>
</dbReference>
<evidence type="ECO:0000256" key="1">
    <source>
        <dbReference type="SAM" id="MobiDB-lite"/>
    </source>
</evidence>
<evidence type="ECO:0000313" key="4">
    <source>
        <dbReference type="Proteomes" id="UP001417504"/>
    </source>
</evidence>
<evidence type="ECO:0000256" key="2">
    <source>
        <dbReference type="SAM" id="Phobius"/>
    </source>
</evidence>
<feature type="compositionally biased region" description="Basic and acidic residues" evidence="1">
    <location>
        <begin position="54"/>
        <end position="70"/>
    </location>
</feature>
<feature type="transmembrane region" description="Helical" evidence="2">
    <location>
        <begin position="12"/>
        <end position="29"/>
    </location>
</feature>
<gene>
    <name evidence="3" type="ORF">Sjap_021336</name>
</gene>
<protein>
    <recommendedName>
        <fullName evidence="5">Transmembrane protein</fullName>
    </recommendedName>
</protein>
<dbReference type="PANTHER" id="PTHR37225">
    <property type="entry name" value="OSJNBA0011F23.3 PROTEIN"/>
    <property type="match status" value="1"/>
</dbReference>
<keyword evidence="2" id="KW-0812">Transmembrane</keyword>
<keyword evidence="2" id="KW-1133">Transmembrane helix</keyword>
<proteinExistence type="predicted"/>
<name>A0AAP0EM72_9MAGN</name>
<dbReference type="PANTHER" id="PTHR37225:SF1">
    <property type="entry name" value="OS04G0657900 PROTEIN"/>
    <property type="match status" value="1"/>
</dbReference>
<reference evidence="3 4" key="1">
    <citation type="submission" date="2024-01" db="EMBL/GenBank/DDBJ databases">
        <title>Genome assemblies of Stephania.</title>
        <authorList>
            <person name="Yang L."/>
        </authorList>
    </citation>
    <scope>NUCLEOTIDE SEQUENCE [LARGE SCALE GENOMIC DNA]</scope>
    <source>
        <strain evidence="3">QJT</strain>
        <tissue evidence="3">Leaf</tissue>
    </source>
</reference>
<keyword evidence="4" id="KW-1185">Reference proteome</keyword>
<comment type="caution">
    <text evidence="3">The sequence shown here is derived from an EMBL/GenBank/DDBJ whole genome shotgun (WGS) entry which is preliminary data.</text>
</comment>
<dbReference type="Proteomes" id="UP001417504">
    <property type="component" value="Unassembled WGS sequence"/>
</dbReference>
<feature type="region of interest" description="Disordered" evidence="1">
    <location>
        <begin position="39"/>
        <end position="70"/>
    </location>
</feature>
<evidence type="ECO:0008006" key="5">
    <source>
        <dbReference type="Google" id="ProtNLM"/>
    </source>
</evidence>